<evidence type="ECO:0000256" key="2">
    <source>
        <dbReference type="ARBA" id="ARBA00023125"/>
    </source>
</evidence>
<dbReference type="SUPFAM" id="SSF100950">
    <property type="entry name" value="NagB/RpiA/CoA transferase-like"/>
    <property type="match status" value="1"/>
</dbReference>
<keyword evidence="1" id="KW-0805">Transcription regulation</keyword>
<reference evidence="5 6" key="1">
    <citation type="submission" date="2018-06" db="EMBL/GenBank/DDBJ databases">
        <authorList>
            <consortium name="Pathogen Informatics"/>
            <person name="Doyle S."/>
        </authorList>
    </citation>
    <scope>NUCLEOTIDE SEQUENCE [LARGE SCALE GENOMIC DNA]</scope>
    <source>
        <strain evidence="5 6">NCTC12872</strain>
    </source>
</reference>
<dbReference type="OrthoDB" id="5685843at2"/>
<sequence>MKKSPAQRRTEILSRLRQGLASSPMQLAELFDVSVMTIHRDLKQLDAEGYLSKQHGGAVVTQQSFLSANIERRTTINSNAKQAIGRFIATQLITPEDSIVIDSGSTTLALVNELPDTPMTVMVNGISALAVLSQHKHTNVYSLGGRLNADIMAFEGTVACDMLNRCHFTKAFIGTDGIDLEAGFSTTDTANAQLTRLMAQQAKEVYVLADLSKFNRRAFASIMNFEDITGIITQKGVSDEFRAVFKQHNIQLFEVDDDENQSNPTTYQRP</sequence>
<dbReference type="Gene3D" id="1.10.10.10">
    <property type="entry name" value="Winged helix-like DNA-binding domain superfamily/Winged helix DNA-binding domain"/>
    <property type="match status" value="1"/>
</dbReference>
<dbReference type="SUPFAM" id="SSF46785">
    <property type="entry name" value="Winged helix' DNA-binding domain"/>
    <property type="match status" value="1"/>
</dbReference>
<dbReference type="PANTHER" id="PTHR30363:SF44">
    <property type="entry name" value="AGA OPERON TRANSCRIPTIONAL REPRESSOR-RELATED"/>
    <property type="match status" value="1"/>
</dbReference>
<protein>
    <submittedName>
        <fullName evidence="5">HTH-type transcriptional repressor glcR</fullName>
    </submittedName>
</protein>
<evidence type="ECO:0000313" key="6">
    <source>
        <dbReference type="Proteomes" id="UP000255417"/>
    </source>
</evidence>
<dbReference type="RefSeq" id="WP_115315688.1">
    <property type="nucleotide sequence ID" value="NZ_LWIF01000001.1"/>
</dbReference>
<dbReference type="Proteomes" id="UP000255417">
    <property type="component" value="Unassembled WGS sequence"/>
</dbReference>
<proteinExistence type="predicted"/>
<dbReference type="InterPro" id="IPR014036">
    <property type="entry name" value="DeoR-like_C"/>
</dbReference>
<dbReference type="PRINTS" id="PR00037">
    <property type="entry name" value="HTHLACR"/>
</dbReference>
<dbReference type="Pfam" id="PF08220">
    <property type="entry name" value="HTH_DeoR"/>
    <property type="match status" value="1"/>
</dbReference>
<dbReference type="InterPro" id="IPR037171">
    <property type="entry name" value="NagB/RpiA_transferase-like"/>
</dbReference>
<dbReference type="InterPro" id="IPR036388">
    <property type="entry name" value="WH-like_DNA-bd_sf"/>
</dbReference>
<dbReference type="InterPro" id="IPR050313">
    <property type="entry name" value="Carb_Metab_HTH_regulators"/>
</dbReference>
<organism evidence="5 6">
    <name type="scientific">Phocoenobacter uteri</name>
    <dbReference type="NCBI Taxonomy" id="146806"/>
    <lineage>
        <taxon>Bacteria</taxon>
        <taxon>Pseudomonadati</taxon>
        <taxon>Pseudomonadota</taxon>
        <taxon>Gammaproteobacteria</taxon>
        <taxon>Pasteurellales</taxon>
        <taxon>Pasteurellaceae</taxon>
        <taxon>Phocoenobacter</taxon>
    </lineage>
</organism>
<evidence type="ECO:0000256" key="1">
    <source>
        <dbReference type="ARBA" id="ARBA00023015"/>
    </source>
</evidence>
<dbReference type="InterPro" id="IPR036390">
    <property type="entry name" value="WH_DNA-bd_sf"/>
</dbReference>
<dbReference type="SMART" id="SM00420">
    <property type="entry name" value="HTH_DEOR"/>
    <property type="match status" value="1"/>
</dbReference>
<keyword evidence="3" id="KW-0804">Transcription</keyword>
<dbReference type="AlphaFoldDB" id="A0A379CA57"/>
<evidence type="ECO:0000256" key="3">
    <source>
        <dbReference type="ARBA" id="ARBA00023163"/>
    </source>
</evidence>
<dbReference type="PANTHER" id="PTHR30363">
    <property type="entry name" value="HTH-TYPE TRANSCRIPTIONAL REGULATOR SRLR-RELATED"/>
    <property type="match status" value="1"/>
</dbReference>
<dbReference type="PROSITE" id="PS00894">
    <property type="entry name" value="HTH_DEOR_1"/>
    <property type="match status" value="1"/>
</dbReference>
<dbReference type="GO" id="GO:0003677">
    <property type="term" value="F:DNA binding"/>
    <property type="evidence" value="ECO:0007669"/>
    <property type="project" value="UniProtKB-KW"/>
</dbReference>
<dbReference type="Gene3D" id="3.40.50.1360">
    <property type="match status" value="1"/>
</dbReference>
<keyword evidence="2" id="KW-0238">DNA-binding</keyword>
<keyword evidence="6" id="KW-1185">Reference proteome</keyword>
<dbReference type="EMBL" id="UGTA01000001">
    <property type="protein sequence ID" value="SUB59200.1"/>
    <property type="molecule type" value="Genomic_DNA"/>
</dbReference>
<dbReference type="Pfam" id="PF00455">
    <property type="entry name" value="DeoRC"/>
    <property type="match status" value="1"/>
</dbReference>
<dbReference type="GO" id="GO:0003700">
    <property type="term" value="F:DNA-binding transcription factor activity"/>
    <property type="evidence" value="ECO:0007669"/>
    <property type="project" value="InterPro"/>
</dbReference>
<dbReference type="InterPro" id="IPR018356">
    <property type="entry name" value="Tscrpt_reg_HTH_DeoR_CS"/>
</dbReference>
<dbReference type="PROSITE" id="PS51000">
    <property type="entry name" value="HTH_DEOR_2"/>
    <property type="match status" value="1"/>
</dbReference>
<name>A0A379CA57_9PAST</name>
<accession>A0A379CA57</accession>
<feature type="domain" description="HTH deoR-type" evidence="4">
    <location>
        <begin position="5"/>
        <end position="60"/>
    </location>
</feature>
<dbReference type="SMART" id="SM01134">
    <property type="entry name" value="DeoRC"/>
    <property type="match status" value="1"/>
</dbReference>
<dbReference type="InterPro" id="IPR001034">
    <property type="entry name" value="DeoR_HTH"/>
</dbReference>
<evidence type="ECO:0000259" key="4">
    <source>
        <dbReference type="PROSITE" id="PS51000"/>
    </source>
</evidence>
<evidence type="ECO:0000313" key="5">
    <source>
        <dbReference type="EMBL" id="SUB59200.1"/>
    </source>
</evidence>
<gene>
    <name evidence="5" type="primary">glcR_1</name>
    <name evidence="5" type="ORF">NCTC12872_01179</name>
</gene>